<dbReference type="GO" id="GO:0006355">
    <property type="term" value="P:regulation of DNA-templated transcription"/>
    <property type="evidence" value="ECO:0007669"/>
    <property type="project" value="InterPro"/>
</dbReference>
<dbReference type="InterPro" id="IPR013088">
    <property type="entry name" value="Znf_NHR/GATA"/>
</dbReference>
<dbReference type="PANTHER" id="PTHR47172:SF23">
    <property type="entry name" value="OS01G0343300 PROTEIN"/>
    <property type="match status" value="1"/>
</dbReference>
<evidence type="ECO:0000256" key="4">
    <source>
        <dbReference type="ARBA" id="ARBA00023015"/>
    </source>
</evidence>
<dbReference type="PANTHER" id="PTHR47172">
    <property type="entry name" value="OS01G0976800 PROTEIN"/>
    <property type="match status" value="1"/>
</dbReference>
<dbReference type="GO" id="GO:0008270">
    <property type="term" value="F:zinc ion binding"/>
    <property type="evidence" value="ECO:0007669"/>
    <property type="project" value="UniProtKB-KW"/>
</dbReference>
<dbReference type="GO" id="GO:0043565">
    <property type="term" value="F:sequence-specific DNA binding"/>
    <property type="evidence" value="ECO:0007669"/>
    <property type="project" value="InterPro"/>
</dbReference>
<reference evidence="11" key="1">
    <citation type="submission" date="2019-03" db="EMBL/GenBank/DDBJ databases">
        <title>WGS assembly of Setaria viridis.</title>
        <authorList>
            <person name="Huang P."/>
            <person name="Jenkins J."/>
            <person name="Grimwood J."/>
            <person name="Barry K."/>
            <person name="Healey A."/>
            <person name="Mamidi S."/>
            <person name="Sreedasyam A."/>
            <person name="Shu S."/>
            <person name="Feldman M."/>
            <person name="Wu J."/>
            <person name="Yu Y."/>
            <person name="Chen C."/>
            <person name="Johnson J."/>
            <person name="Rokhsar D."/>
            <person name="Baxter I."/>
            <person name="Schmutz J."/>
            <person name="Brutnell T."/>
            <person name="Kellogg E."/>
        </authorList>
    </citation>
    <scope>NUCLEOTIDE SEQUENCE [LARGE SCALE GENOMIC DNA]</scope>
</reference>
<keyword evidence="2 8" id="KW-0863">Zinc-finger</keyword>
<feature type="region of interest" description="Disordered" evidence="9">
    <location>
        <begin position="180"/>
        <end position="223"/>
    </location>
</feature>
<evidence type="ECO:0000256" key="9">
    <source>
        <dbReference type="SAM" id="MobiDB-lite"/>
    </source>
</evidence>
<evidence type="ECO:0000256" key="8">
    <source>
        <dbReference type="PROSITE-ProRule" id="PRU00094"/>
    </source>
</evidence>
<evidence type="ECO:0000313" key="12">
    <source>
        <dbReference type="Proteomes" id="UP000298652"/>
    </source>
</evidence>
<evidence type="ECO:0000256" key="1">
    <source>
        <dbReference type="ARBA" id="ARBA00022723"/>
    </source>
</evidence>
<dbReference type="AlphaFoldDB" id="A0A4U6UEJ7"/>
<dbReference type="SMART" id="SM00401">
    <property type="entry name" value="ZnF_GATA"/>
    <property type="match status" value="1"/>
</dbReference>
<accession>A0A4U6UEJ7</accession>
<evidence type="ECO:0000256" key="7">
    <source>
        <dbReference type="ARBA" id="ARBA00037539"/>
    </source>
</evidence>
<feature type="region of interest" description="Disordered" evidence="9">
    <location>
        <begin position="1"/>
        <end position="35"/>
    </location>
</feature>
<dbReference type="InterPro" id="IPR000679">
    <property type="entry name" value="Znf_GATA"/>
</dbReference>
<dbReference type="PROSITE" id="PS50114">
    <property type="entry name" value="GATA_ZN_FINGER_2"/>
    <property type="match status" value="1"/>
</dbReference>
<feature type="domain" description="GATA-type" evidence="10">
    <location>
        <begin position="137"/>
        <end position="173"/>
    </location>
</feature>
<feature type="compositionally biased region" description="Low complexity" evidence="9">
    <location>
        <begin position="209"/>
        <end position="220"/>
    </location>
</feature>
<keyword evidence="3" id="KW-0862">Zinc</keyword>
<keyword evidence="12" id="KW-1185">Reference proteome</keyword>
<dbReference type="SUPFAM" id="SSF57716">
    <property type="entry name" value="Glucocorticoid receptor-like (DNA-binding domain)"/>
    <property type="match status" value="1"/>
</dbReference>
<feature type="region of interest" description="Disordered" evidence="9">
    <location>
        <begin position="86"/>
        <end position="126"/>
    </location>
</feature>
<feature type="compositionally biased region" description="Low complexity" evidence="9">
    <location>
        <begin position="187"/>
        <end position="197"/>
    </location>
</feature>
<feature type="compositionally biased region" description="Basic and acidic residues" evidence="9">
    <location>
        <begin position="198"/>
        <end position="208"/>
    </location>
</feature>
<dbReference type="Proteomes" id="UP000298652">
    <property type="component" value="Chromosome 5"/>
</dbReference>
<dbReference type="Gramene" id="TKW14318">
    <property type="protein sequence ID" value="TKW14318"/>
    <property type="gene ID" value="SEVIR_5G160566v2"/>
</dbReference>
<evidence type="ECO:0000259" key="10">
    <source>
        <dbReference type="PROSITE" id="PS50114"/>
    </source>
</evidence>
<keyword evidence="1" id="KW-0479">Metal-binding</keyword>
<sequence>MLASAAGSCFSNTTGQNSQAKSFPGQPQKPRHLPCLSPARIRDTCVCRPPPPPSPTHRIHSFLYPPFPSPQLLSALYYTLPRNRATHADQTESQNSPSDPVANPATDRGCRLFPPPPPPLPMGSADRSEIDGVVVAEKGARSCVECRATTTPMWRSGPTGPRSLCNACGIRYRKKRRQELGLDHKQQQQQNQQQRQQHNGEAKTEVKDSSSNSSSSGSSNLQAVQKRRLLMGVEEAALLLMTLSSSPTSTLLHG</sequence>
<dbReference type="PROSITE" id="PS00344">
    <property type="entry name" value="GATA_ZN_FINGER_1"/>
    <property type="match status" value="1"/>
</dbReference>
<comment type="similarity">
    <text evidence="6">Belongs to the type IV zinc-finger family. Class B subfamily.</text>
</comment>
<gene>
    <name evidence="11" type="ORF">SEVIR_5G160566v2</name>
</gene>
<keyword evidence="4" id="KW-0805">Transcription regulation</keyword>
<evidence type="ECO:0000256" key="6">
    <source>
        <dbReference type="ARBA" id="ARBA00024019"/>
    </source>
</evidence>
<dbReference type="EMBL" id="CM016556">
    <property type="protein sequence ID" value="TKW14318.1"/>
    <property type="molecule type" value="Genomic_DNA"/>
</dbReference>
<organism evidence="11 12">
    <name type="scientific">Setaria viridis</name>
    <name type="common">Green bristlegrass</name>
    <name type="synonym">Setaria italica subsp. viridis</name>
    <dbReference type="NCBI Taxonomy" id="4556"/>
    <lineage>
        <taxon>Eukaryota</taxon>
        <taxon>Viridiplantae</taxon>
        <taxon>Streptophyta</taxon>
        <taxon>Embryophyta</taxon>
        <taxon>Tracheophyta</taxon>
        <taxon>Spermatophyta</taxon>
        <taxon>Magnoliopsida</taxon>
        <taxon>Liliopsida</taxon>
        <taxon>Poales</taxon>
        <taxon>Poaceae</taxon>
        <taxon>PACMAD clade</taxon>
        <taxon>Panicoideae</taxon>
        <taxon>Panicodae</taxon>
        <taxon>Paniceae</taxon>
        <taxon>Cenchrinae</taxon>
        <taxon>Setaria</taxon>
    </lineage>
</organism>
<evidence type="ECO:0000256" key="5">
    <source>
        <dbReference type="ARBA" id="ARBA00023163"/>
    </source>
</evidence>
<protein>
    <recommendedName>
        <fullName evidence="10">GATA-type domain-containing protein</fullName>
    </recommendedName>
</protein>
<keyword evidence="5" id="KW-0804">Transcription</keyword>
<evidence type="ECO:0000313" key="11">
    <source>
        <dbReference type="EMBL" id="TKW14318.1"/>
    </source>
</evidence>
<dbReference type="OMA" id="THADQTE"/>
<dbReference type="Gene3D" id="3.30.50.10">
    <property type="entry name" value="Erythroid Transcription Factor GATA-1, subunit A"/>
    <property type="match status" value="1"/>
</dbReference>
<evidence type="ECO:0000256" key="2">
    <source>
        <dbReference type="ARBA" id="ARBA00022771"/>
    </source>
</evidence>
<proteinExistence type="inferred from homology"/>
<evidence type="ECO:0000256" key="3">
    <source>
        <dbReference type="ARBA" id="ARBA00022833"/>
    </source>
</evidence>
<name>A0A4U6UEJ7_SETVI</name>
<comment type="function">
    <text evidence="7">Transcriptional regulator that specifically binds 5'-GATA-3' or 5'-GAT-3' motifs within gene promoters.</text>
</comment>
<dbReference type="Pfam" id="PF00320">
    <property type="entry name" value="GATA"/>
    <property type="match status" value="1"/>
</dbReference>
<feature type="compositionally biased region" description="Polar residues" evidence="9">
    <location>
        <begin position="9"/>
        <end position="21"/>
    </location>
</feature>
<dbReference type="CDD" id="cd00202">
    <property type="entry name" value="ZnF_GATA"/>
    <property type="match status" value="1"/>
</dbReference>